<gene>
    <name evidence="3" type="ORF">HCN58_33390</name>
</gene>
<evidence type="ECO:0000256" key="2">
    <source>
        <dbReference type="SAM" id="SignalP"/>
    </source>
</evidence>
<feature type="compositionally biased region" description="Basic and acidic residues" evidence="1">
    <location>
        <begin position="29"/>
        <end position="43"/>
    </location>
</feature>
<feature type="compositionally biased region" description="Basic and acidic residues" evidence="1">
    <location>
        <begin position="71"/>
        <end position="87"/>
    </location>
</feature>
<evidence type="ECO:0000313" key="3">
    <source>
        <dbReference type="EMBL" id="NOJ44384.1"/>
    </source>
</evidence>
<name>A0A7Y4LZI8_9BRAD</name>
<feature type="signal peptide" evidence="2">
    <location>
        <begin position="1"/>
        <end position="23"/>
    </location>
</feature>
<dbReference type="Gene3D" id="3.10.450.160">
    <property type="entry name" value="inner membrane protein cigr"/>
    <property type="match status" value="1"/>
</dbReference>
<keyword evidence="4" id="KW-1185">Reference proteome</keyword>
<feature type="chain" id="PRO_5031207276" evidence="2">
    <location>
        <begin position="24"/>
        <end position="404"/>
    </location>
</feature>
<dbReference type="InterPro" id="IPR009642">
    <property type="entry name" value="DUF1236"/>
</dbReference>
<organism evidence="3 4">
    <name type="scientific">Bradyrhizobium australiense</name>
    <dbReference type="NCBI Taxonomy" id="2721161"/>
    <lineage>
        <taxon>Bacteria</taxon>
        <taxon>Pseudomonadati</taxon>
        <taxon>Pseudomonadota</taxon>
        <taxon>Alphaproteobacteria</taxon>
        <taxon>Hyphomicrobiales</taxon>
        <taxon>Nitrobacteraceae</taxon>
        <taxon>Bradyrhizobium</taxon>
    </lineage>
</organism>
<evidence type="ECO:0000256" key="1">
    <source>
        <dbReference type="SAM" id="MobiDB-lite"/>
    </source>
</evidence>
<keyword evidence="2" id="KW-0732">Signal</keyword>
<comment type="caution">
    <text evidence="3">The sequence shown here is derived from an EMBL/GenBank/DDBJ whole genome shotgun (WGS) entry which is preliminary data.</text>
</comment>
<feature type="compositionally biased region" description="Basic and acidic residues" evidence="1">
    <location>
        <begin position="96"/>
        <end position="170"/>
    </location>
</feature>
<proteinExistence type="predicted"/>
<protein>
    <submittedName>
        <fullName evidence="3">DUF1236 domain-containing protein</fullName>
    </submittedName>
</protein>
<dbReference type="Proteomes" id="UP000544122">
    <property type="component" value="Unassembled WGS sequence"/>
</dbReference>
<dbReference type="EMBL" id="JAAVLX010000016">
    <property type="protein sequence ID" value="NOJ44384.1"/>
    <property type="molecule type" value="Genomic_DNA"/>
</dbReference>
<accession>A0A7Y4LZI8</accession>
<sequence>MRKQLLLSTGIICLMLAPAVSYGQAPGARGEEQKQMRPSDSDKGAASQERGAERSQERAKGAEQKTQGAAGREERGPAPRQAEEKGKAAPGTERPATARDDKRGRGDDAKAAEQTKDSRKGDREAQGGRGGKDAAKGSAEMKRDSAREKSSAESDKSRDGTAASQKEREGTATTQKETGRDQRDRASKDAAEQGKETSRPATATETTRTQTQTSQTQDRQQISTEKQLRISETLTRERLAPPQRNLNISIRVGERLPRHVRVQRLPATIVSIEPQYRGYDYFTTEEEIVIVEPGTQRIVSHIPRDASRIRAAGGETGSGRATDAMAQAGGAPCRIMRRDTAGNITEVSPTTVGSTASPDSISVTVRAPGGGGSTNPIALGASDGQIVVAMQGGDCTVTIEPQTR</sequence>
<feature type="compositionally biased region" description="Low complexity" evidence="1">
    <location>
        <begin position="199"/>
        <end position="224"/>
    </location>
</feature>
<evidence type="ECO:0000313" key="4">
    <source>
        <dbReference type="Proteomes" id="UP000544122"/>
    </source>
</evidence>
<feature type="compositionally biased region" description="Basic and acidic residues" evidence="1">
    <location>
        <begin position="50"/>
        <end position="63"/>
    </location>
</feature>
<reference evidence="3 4" key="1">
    <citation type="submission" date="2020-03" db="EMBL/GenBank/DDBJ databases">
        <title>Bradyrhizobium diversity isolated from nodules of Indigofera sp.</title>
        <authorList>
            <person name="Klepa M."/>
            <person name="Helene L."/>
            <person name="Hungria M."/>
        </authorList>
    </citation>
    <scope>NUCLEOTIDE SEQUENCE [LARGE SCALE GENOMIC DNA]</scope>
    <source>
        <strain evidence="3 4">WSM 1791</strain>
    </source>
</reference>
<feature type="compositionally biased region" description="Basic and acidic residues" evidence="1">
    <location>
        <begin position="177"/>
        <end position="198"/>
    </location>
</feature>
<dbReference type="AlphaFoldDB" id="A0A7Y4LZI8"/>
<dbReference type="RefSeq" id="WP_171583576.1">
    <property type="nucleotide sequence ID" value="NZ_JAAVLX010000016.1"/>
</dbReference>
<dbReference type="Pfam" id="PF06823">
    <property type="entry name" value="DUF1236"/>
    <property type="match status" value="1"/>
</dbReference>
<feature type="region of interest" description="Disordered" evidence="1">
    <location>
        <begin position="23"/>
        <end position="227"/>
    </location>
</feature>